<dbReference type="InterPro" id="IPR029787">
    <property type="entry name" value="Nucleotide_cyclase"/>
</dbReference>
<keyword evidence="1" id="KW-0812">Transmembrane</keyword>
<dbReference type="EMBL" id="VUMU01000002">
    <property type="protein sequence ID" value="MST57174.1"/>
    <property type="molecule type" value="Genomic_DNA"/>
</dbReference>
<evidence type="ECO:0000313" key="3">
    <source>
        <dbReference type="EMBL" id="MST57174.1"/>
    </source>
</evidence>
<dbReference type="Pfam" id="PF04392">
    <property type="entry name" value="ABC_sub_bind"/>
    <property type="match status" value="1"/>
</dbReference>
<dbReference type="CDD" id="cd01949">
    <property type="entry name" value="GGDEF"/>
    <property type="match status" value="1"/>
</dbReference>
<evidence type="ECO:0000313" key="4">
    <source>
        <dbReference type="Proteomes" id="UP000476055"/>
    </source>
</evidence>
<reference evidence="3 4" key="1">
    <citation type="submission" date="2019-08" db="EMBL/GenBank/DDBJ databases">
        <title>In-depth cultivation of the pig gut microbiome towards novel bacterial diversity and tailored functional studies.</title>
        <authorList>
            <person name="Wylensek D."/>
            <person name="Hitch T.C.A."/>
            <person name="Clavel T."/>
        </authorList>
    </citation>
    <scope>NUCLEOTIDE SEQUENCE [LARGE SCALE GENOMIC DNA]</scope>
    <source>
        <strain evidence="3 4">WCA3-601-WT-6H</strain>
    </source>
</reference>
<dbReference type="Gene3D" id="3.40.50.2300">
    <property type="match status" value="2"/>
</dbReference>
<dbReference type="PANTHER" id="PTHR46663:SF2">
    <property type="entry name" value="GGDEF DOMAIN-CONTAINING PROTEIN"/>
    <property type="match status" value="1"/>
</dbReference>
<dbReference type="PANTHER" id="PTHR46663">
    <property type="entry name" value="DIGUANYLATE CYCLASE DGCT-RELATED"/>
    <property type="match status" value="1"/>
</dbReference>
<dbReference type="InterPro" id="IPR052163">
    <property type="entry name" value="DGC-Regulatory_Protein"/>
</dbReference>
<feature type="transmembrane region" description="Helical" evidence="1">
    <location>
        <begin position="358"/>
        <end position="378"/>
    </location>
</feature>
<proteinExistence type="predicted"/>
<evidence type="ECO:0000256" key="1">
    <source>
        <dbReference type="SAM" id="Phobius"/>
    </source>
</evidence>
<gene>
    <name evidence="3" type="ORF">FYJ59_02765</name>
</gene>
<feature type="domain" description="GGDEF" evidence="2">
    <location>
        <begin position="427"/>
        <end position="559"/>
    </location>
</feature>
<comment type="caution">
    <text evidence="3">The sequence shown here is derived from an EMBL/GenBank/DDBJ whole genome shotgun (WGS) entry which is preliminary data.</text>
</comment>
<dbReference type="AlphaFoldDB" id="A0A6L5YFW8"/>
<keyword evidence="1" id="KW-0472">Membrane</keyword>
<protein>
    <submittedName>
        <fullName evidence="3">Diguanylate cyclase</fullName>
    </submittedName>
</protein>
<keyword evidence="4" id="KW-1185">Reference proteome</keyword>
<evidence type="ECO:0000259" key="2">
    <source>
        <dbReference type="PROSITE" id="PS50887"/>
    </source>
</evidence>
<keyword evidence="1" id="KW-1133">Transmembrane helix</keyword>
<dbReference type="SMART" id="SM00267">
    <property type="entry name" value="GGDEF"/>
    <property type="match status" value="1"/>
</dbReference>
<dbReference type="SUPFAM" id="SSF55073">
    <property type="entry name" value="Nucleotide cyclase"/>
    <property type="match status" value="1"/>
</dbReference>
<dbReference type="Pfam" id="PF00990">
    <property type="entry name" value="GGDEF"/>
    <property type="match status" value="1"/>
</dbReference>
<dbReference type="NCBIfam" id="TIGR00254">
    <property type="entry name" value="GGDEF"/>
    <property type="match status" value="1"/>
</dbReference>
<sequence length="563" mass="63164">MLELGGRNMRKWKAWLFALAVLIGIGTIGTVSMKAEAQNLNQGKRVLFISSYSYGWDTVQTQIEGIKAGVDENTTVDYEFMDTKRFRTEESIAMFGEMMKYHLDHSDPYDVVIVGDDAALRYAMAFREELFDGIPIVFEGVNDEEYALEAAKNPLVTGMLEKLSVEKNIDMALKVNPSADKVVAILDDSMTGEAERKNFYSAESEYPGLEFSEINSSELTTAQLQQAVSKVDENTILIYIVMSKDGSGKQYTSAQAVRMLVNYSKVPVYRMVEAGIGDGLLGGNVVSMYKSGEIAAQMAMDIANGTDSAEINVVKDSPNIYCVDEDVMRKFGLEASQFPKDTEFVNHREGFFARNREALIPALILITALNVIICWVCFDNYRRRKLLQELEQARAIMESASQHDFLTGLPNRSKFMKDLEQLIGAQIPCTVMMLDIDNFKKINDTYGHTAGDEALQQVANRLKDMQSQILTSYRFAGDEFILILRSNQSMLVEKTAYQCRQVFAKDVTLCGTKRRIGGSIGIASYPKDTDNLEQLIVCADDAMYKVKKNGKNDFAYYEKPTEE</sequence>
<dbReference type="InterPro" id="IPR007487">
    <property type="entry name" value="ABC_transpt-TYRBP-like"/>
</dbReference>
<dbReference type="PROSITE" id="PS50887">
    <property type="entry name" value="GGDEF"/>
    <property type="match status" value="1"/>
</dbReference>
<dbReference type="InterPro" id="IPR043128">
    <property type="entry name" value="Rev_trsase/Diguanyl_cyclase"/>
</dbReference>
<accession>A0A6L5YFW8</accession>
<dbReference type="Proteomes" id="UP000476055">
    <property type="component" value="Unassembled WGS sequence"/>
</dbReference>
<dbReference type="InterPro" id="IPR000160">
    <property type="entry name" value="GGDEF_dom"/>
</dbReference>
<dbReference type="Gene3D" id="3.30.70.270">
    <property type="match status" value="1"/>
</dbReference>
<organism evidence="3 4">
    <name type="scientific">Waltera intestinalis</name>
    <dbReference type="NCBI Taxonomy" id="2606635"/>
    <lineage>
        <taxon>Bacteria</taxon>
        <taxon>Bacillati</taxon>
        <taxon>Bacillota</taxon>
        <taxon>Clostridia</taxon>
        <taxon>Lachnospirales</taxon>
        <taxon>Lachnospiraceae</taxon>
        <taxon>Waltera</taxon>
    </lineage>
</organism>
<name>A0A6L5YFW8_9FIRM</name>